<dbReference type="Pfam" id="PF20151">
    <property type="entry name" value="DUF6533"/>
    <property type="match status" value="1"/>
</dbReference>
<dbReference type="OrthoDB" id="2645170at2759"/>
<evidence type="ECO:0000313" key="4">
    <source>
        <dbReference type="Proteomes" id="UP000294933"/>
    </source>
</evidence>
<organism evidence="3 4">
    <name type="scientific">Rickenella mellea</name>
    <dbReference type="NCBI Taxonomy" id="50990"/>
    <lineage>
        <taxon>Eukaryota</taxon>
        <taxon>Fungi</taxon>
        <taxon>Dikarya</taxon>
        <taxon>Basidiomycota</taxon>
        <taxon>Agaricomycotina</taxon>
        <taxon>Agaricomycetes</taxon>
        <taxon>Hymenochaetales</taxon>
        <taxon>Rickenellaceae</taxon>
        <taxon>Rickenella</taxon>
    </lineage>
</organism>
<protein>
    <recommendedName>
        <fullName evidence="2">DUF6533 domain-containing protein</fullName>
    </recommendedName>
</protein>
<gene>
    <name evidence="3" type="ORF">BD410DRAFT_783333</name>
</gene>
<dbReference type="InterPro" id="IPR045340">
    <property type="entry name" value="DUF6533"/>
</dbReference>
<feature type="transmembrane region" description="Helical" evidence="1">
    <location>
        <begin position="119"/>
        <end position="138"/>
    </location>
</feature>
<feature type="domain" description="DUF6533" evidence="2">
    <location>
        <begin position="20"/>
        <end position="65"/>
    </location>
</feature>
<proteinExistence type="predicted"/>
<keyword evidence="1" id="KW-0472">Membrane</keyword>
<dbReference type="AlphaFoldDB" id="A0A4Y7QJX5"/>
<feature type="transmembrane region" description="Helical" evidence="1">
    <location>
        <begin position="167"/>
        <end position="188"/>
    </location>
</feature>
<dbReference type="EMBL" id="ML170160">
    <property type="protein sequence ID" value="TDL27139.1"/>
    <property type="molecule type" value="Genomic_DNA"/>
</dbReference>
<dbReference type="VEuPathDB" id="FungiDB:BD410DRAFT_783333"/>
<dbReference type="STRING" id="50990.A0A4Y7QJX5"/>
<dbReference type="Proteomes" id="UP000294933">
    <property type="component" value="Unassembled WGS sequence"/>
</dbReference>
<keyword evidence="1" id="KW-1133">Transmembrane helix</keyword>
<evidence type="ECO:0000259" key="2">
    <source>
        <dbReference type="Pfam" id="PF20151"/>
    </source>
</evidence>
<keyword evidence="1" id="KW-0812">Transmembrane</keyword>
<feature type="transmembrane region" description="Helical" evidence="1">
    <location>
        <begin position="58"/>
        <end position="75"/>
    </location>
</feature>
<reference evidence="3 4" key="1">
    <citation type="submission" date="2018-06" db="EMBL/GenBank/DDBJ databases">
        <title>A transcriptomic atlas of mushroom development highlights an independent origin of complex multicellularity.</title>
        <authorList>
            <consortium name="DOE Joint Genome Institute"/>
            <person name="Krizsan K."/>
            <person name="Almasi E."/>
            <person name="Merenyi Z."/>
            <person name="Sahu N."/>
            <person name="Viragh M."/>
            <person name="Koszo T."/>
            <person name="Mondo S."/>
            <person name="Kiss B."/>
            <person name="Balint B."/>
            <person name="Kues U."/>
            <person name="Barry K."/>
            <person name="Hegedus J.C."/>
            <person name="Henrissat B."/>
            <person name="Johnson J."/>
            <person name="Lipzen A."/>
            <person name="Ohm R."/>
            <person name="Nagy I."/>
            <person name="Pangilinan J."/>
            <person name="Yan J."/>
            <person name="Xiong Y."/>
            <person name="Grigoriev I.V."/>
            <person name="Hibbett D.S."/>
            <person name="Nagy L.G."/>
        </authorList>
    </citation>
    <scope>NUCLEOTIDE SEQUENCE [LARGE SCALE GENOMIC DNA]</scope>
    <source>
        <strain evidence="3 4">SZMC22713</strain>
    </source>
</reference>
<feature type="transmembrane region" description="Helical" evidence="1">
    <location>
        <begin position="87"/>
        <end position="107"/>
    </location>
</feature>
<evidence type="ECO:0000313" key="3">
    <source>
        <dbReference type="EMBL" id="TDL27139.1"/>
    </source>
</evidence>
<name>A0A4Y7QJX5_9AGAM</name>
<keyword evidence="4" id="KW-1185">Reference proteome</keyword>
<feature type="transmembrane region" description="Helical" evidence="1">
    <location>
        <begin position="20"/>
        <end position="37"/>
    </location>
</feature>
<accession>A0A4Y7QJX5</accession>
<evidence type="ECO:0000256" key="1">
    <source>
        <dbReference type="SAM" id="Phobius"/>
    </source>
</evidence>
<sequence length="232" mass="25798">MAALPHSFVQLFVDLNLAKYTSLAAVTVLVYDYFILLPDEIALIWPSRWSISKCLFIANRYLAFVDPTMIIYLLMFGERAGVCVNTFRAIGVFTTIGIMVAQWILLLRTYAVWGSKISKPFVCVFVCYVCIGVVDSWASHKYVNGVHSTGVPGKGMTGCTLFFANRLAWVSFVGIMAIESALISLLVYKAVQHFRVARSSLMTILYRDGLLYFAFVLATSICEPCGCPCCTN</sequence>